<dbReference type="OrthoDB" id="34459at2"/>
<name>A0A1L9BIZ3_9BACT</name>
<evidence type="ECO:0000313" key="1">
    <source>
        <dbReference type="EMBL" id="OJH42240.1"/>
    </source>
</evidence>
<sequence length="115" mass="13103">MKGEPKEKPPTTPDARYFVMKGVLWRCSDPGLGPRQRALLVEALMHARRDVGRALRAEDSEAERQARARVHKAKVALGERGPPWWKDGAPDFNRHRVENTPYAAWFHALHARGSR</sequence>
<dbReference type="Proteomes" id="UP000182229">
    <property type="component" value="Unassembled WGS sequence"/>
</dbReference>
<organism evidence="1 2">
    <name type="scientific">Cystobacter ferrugineus</name>
    <dbReference type="NCBI Taxonomy" id="83449"/>
    <lineage>
        <taxon>Bacteria</taxon>
        <taxon>Pseudomonadati</taxon>
        <taxon>Myxococcota</taxon>
        <taxon>Myxococcia</taxon>
        <taxon>Myxococcales</taxon>
        <taxon>Cystobacterineae</taxon>
        <taxon>Archangiaceae</taxon>
        <taxon>Cystobacter</taxon>
    </lineage>
</organism>
<proteinExistence type="predicted"/>
<dbReference type="STRING" id="83449.BON30_03245"/>
<reference evidence="1 2" key="2">
    <citation type="submission" date="2016-12" db="EMBL/GenBank/DDBJ databases">
        <title>Draft Genome Sequence of Cystobacter ferrugineus Strain Cbfe23.</title>
        <authorList>
            <person name="Akbar S."/>
            <person name="Dowd S.E."/>
            <person name="Stevens D.C."/>
        </authorList>
    </citation>
    <scope>NUCLEOTIDE SEQUENCE [LARGE SCALE GENOMIC DNA]</scope>
    <source>
        <strain evidence="1 2">Cbfe23</strain>
    </source>
</reference>
<dbReference type="EMBL" id="MPIN01000001">
    <property type="protein sequence ID" value="OJH42240.1"/>
    <property type="molecule type" value="Genomic_DNA"/>
</dbReference>
<gene>
    <name evidence="1" type="ORF">BON30_03245</name>
</gene>
<protein>
    <submittedName>
        <fullName evidence="1">Uncharacterized protein</fullName>
    </submittedName>
</protein>
<reference evidence="2" key="1">
    <citation type="submission" date="2016-11" db="EMBL/GenBank/DDBJ databases">
        <authorList>
            <person name="Shukria A."/>
            <person name="Stevens D.C."/>
        </authorList>
    </citation>
    <scope>NUCLEOTIDE SEQUENCE [LARGE SCALE GENOMIC DNA]</scope>
    <source>
        <strain evidence="2">Cbfe23</strain>
    </source>
</reference>
<dbReference type="AlphaFoldDB" id="A0A1L9BIZ3"/>
<dbReference type="RefSeq" id="WP_071896329.1">
    <property type="nucleotide sequence ID" value="NZ_MPIN01000001.1"/>
</dbReference>
<keyword evidence="2" id="KW-1185">Reference proteome</keyword>
<evidence type="ECO:0000313" key="2">
    <source>
        <dbReference type="Proteomes" id="UP000182229"/>
    </source>
</evidence>
<accession>A0A1L9BIZ3</accession>
<comment type="caution">
    <text evidence="1">The sequence shown here is derived from an EMBL/GenBank/DDBJ whole genome shotgun (WGS) entry which is preliminary data.</text>
</comment>